<reference evidence="7" key="2">
    <citation type="journal article" date="2023" name="Proc. Natl. Acad. Sci. U.S.A.">
        <title>A global phylogenomic analysis of the shiitake genus Lentinula.</title>
        <authorList>
            <person name="Sierra-Patev S."/>
            <person name="Min B."/>
            <person name="Naranjo-Ortiz M."/>
            <person name="Looney B."/>
            <person name="Konkel Z."/>
            <person name="Slot J.C."/>
            <person name="Sakamoto Y."/>
            <person name="Steenwyk J.L."/>
            <person name="Rokas A."/>
            <person name="Carro J."/>
            <person name="Camarero S."/>
            <person name="Ferreira P."/>
            <person name="Molpeceres G."/>
            <person name="Ruiz-Duenas F.J."/>
            <person name="Serrano A."/>
            <person name="Henrissat B."/>
            <person name="Drula E."/>
            <person name="Hughes K.W."/>
            <person name="Mata J.L."/>
            <person name="Ishikawa N.K."/>
            <person name="Vargas-Isla R."/>
            <person name="Ushijima S."/>
            <person name="Smith C.A."/>
            <person name="Donoghue J."/>
            <person name="Ahrendt S."/>
            <person name="Andreopoulos W."/>
            <person name="He G."/>
            <person name="LaButti K."/>
            <person name="Lipzen A."/>
            <person name="Ng V."/>
            <person name="Riley R."/>
            <person name="Sandor L."/>
            <person name="Barry K."/>
            <person name="Martinez A.T."/>
            <person name="Xiao Y."/>
            <person name="Gibbons J.G."/>
            <person name="Terashima K."/>
            <person name="Grigoriev I.V."/>
            <person name="Hibbett D."/>
        </authorList>
    </citation>
    <scope>NUCLEOTIDE SEQUENCE</scope>
    <source>
        <strain evidence="7">ET3784</strain>
    </source>
</reference>
<evidence type="ECO:0000256" key="3">
    <source>
        <dbReference type="ARBA" id="ARBA00022989"/>
    </source>
</evidence>
<dbReference type="PANTHER" id="PTHR15549">
    <property type="entry name" value="PAIRED IMMUNOGLOBULIN-LIKE TYPE 2 RECEPTOR"/>
    <property type="match status" value="1"/>
</dbReference>
<name>A0AA38JBL8_9AGAR</name>
<dbReference type="PANTHER" id="PTHR15549:SF34">
    <property type="entry name" value="MID2 DOMAIN-CONTAINING PROTEIN"/>
    <property type="match status" value="1"/>
</dbReference>
<dbReference type="InterPro" id="IPR051694">
    <property type="entry name" value="Immunoregulatory_rcpt-like"/>
</dbReference>
<evidence type="ECO:0000256" key="6">
    <source>
        <dbReference type="SAM" id="Phobius"/>
    </source>
</evidence>
<evidence type="ECO:0000256" key="4">
    <source>
        <dbReference type="ARBA" id="ARBA00023136"/>
    </source>
</evidence>
<keyword evidence="4 6" id="KW-0472">Membrane</keyword>
<evidence type="ECO:0000313" key="8">
    <source>
        <dbReference type="Proteomes" id="UP001176059"/>
    </source>
</evidence>
<feature type="transmembrane region" description="Helical" evidence="6">
    <location>
        <begin position="55"/>
        <end position="77"/>
    </location>
</feature>
<protein>
    <submittedName>
        <fullName evidence="7">Uncharacterized protein</fullName>
    </submittedName>
</protein>
<keyword evidence="3 6" id="KW-1133">Transmembrane helix</keyword>
<keyword evidence="8" id="KW-1185">Reference proteome</keyword>
<dbReference type="AlphaFoldDB" id="A0AA38JBL8"/>
<evidence type="ECO:0000256" key="1">
    <source>
        <dbReference type="ARBA" id="ARBA00004167"/>
    </source>
</evidence>
<sequence>MTTSVHATVMSTGSDGKVYTTVIETASVLSAGSIVTSTASAEDNEGTSSSNTGEIVGGVIGGVGGLLVILVVLFFILKRQRRKRQLDEAFDGNFDPDRIINTGFISTAKNKKATKRASRGMNNLDEGGGTLPDIPLDGDSPMIPHSDSEMQQLMSVRAPSRNNLLDEEGMDDDAPATPSPFHNSFSLPHTASSEGHGGIGGAMASPPRSPNEIMLTVALRPARRFHLPRTIAMVATLFLLDARLLQELLLLMGSALIRMCLLLRVEGTQMVLTLQLRWVQ</sequence>
<gene>
    <name evidence="7" type="ORF">DFJ43DRAFT_245512</name>
</gene>
<dbReference type="EMBL" id="JANVFO010000019">
    <property type="protein sequence ID" value="KAJ3733256.1"/>
    <property type="molecule type" value="Genomic_DNA"/>
</dbReference>
<dbReference type="GO" id="GO:0071944">
    <property type="term" value="C:cell periphery"/>
    <property type="evidence" value="ECO:0007669"/>
    <property type="project" value="UniProtKB-ARBA"/>
</dbReference>
<comment type="subcellular location">
    <subcellularLocation>
        <location evidence="1">Membrane</location>
        <topology evidence="1">Single-pass membrane protein</topology>
    </subcellularLocation>
</comment>
<feature type="region of interest" description="Disordered" evidence="5">
    <location>
        <begin position="115"/>
        <end position="144"/>
    </location>
</feature>
<evidence type="ECO:0000256" key="5">
    <source>
        <dbReference type="SAM" id="MobiDB-lite"/>
    </source>
</evidence>
<evidence type="ECO:0000256" key="2">
    <source>
        <dbReference type="ARBA" id="ARBA00022692"/>
    </source>
</evidence>
<comment type="caution">
    <text evidence="7">The sequence shown here is derived from an EMBL/GenBank/DDBJ whole genome shotgun (WGS) entry which is preliminary data.</text>
</comment>
<dbReference type="Proteomes" id="UP001176059">
    <property type="component" value="Unassembled WGS sequence"/>
</dbReference>
<proteinExistence type="predicted"/>
<reference evidence="7" key="1">
    <citation type="submission" date="2022-08" db="EMBL/GenBank/DDBJ databases">
        <authorList>
            <consortium name="DOE Joint Genome Institute"/>
            <person name="Min B."/>
            <person name="Sierra-Patev S."/>
            <person name="Naranjo-Ortiz M."/>
            <person name="Looney B."/>
            <person name="Konkel Z."/>
            <person name="Slot J.C."/>
            <person name="Sakamoto Y."/>
            <person name="Steenwyk J.L."/>
            <person name="Rokas A."/>
            <person name="Carro J."/>
            <person name="Camarero S."/>
            <person name="Ferreira P."/>
            <person name="Molpeceres G."/>
            <person name="Ruiz-duenas F.J."/>
            <person name="Serrano A."/>
            <person name="Henrissat B."/>
            <person name="Drula E."/>
            <person name="Hughes K.W."/>
            <person name="Mata J.L."/>
            <person name="Ishikawa N.K."/>
            <person name="Vargas-Isla R."/>
            <person name="Ushijima S."/>
            <person name="Smith C.A."/>
            <person name="Ahrendt S."/>
            <person name="Andreopoulos W."/>
            <person name="He G."/>
            <person name="LaButti K."/>
            <person name="Lipzen A."/>
            <person name="Ng V."/>
            <person name="Riley R."/>
            <person name="Sandor L."/>
            <person name="Barry K."/>
            <person name="Martinez A.T."/>
            <person name="Xiao Y."/>
            <person name="Gibbons J.G."/>
            <person name="Terashima K."/>
            <person name="Hibbett D.S."/>
            <person name="Grigoriev I.V."/>
        </authorList>
    </citation>
    <scope>NUCLEOTIDE SEQUENCE</scope>
    <source>
        <strain evidence="7">ET3784</strain>
    </source>
</reference>
<organism evidence="7 8">
    <name type="scientific">Lentinula guzmanii</name>
    <dbReference type="NCBI Taxonomy" id="2804957"/>
    <lineage>
        <taxon>Eukaryota</taxon>
        <taxon>Fungi</taxon>
        <taxon>Dikarya</taxon>
        <taxon>Basidiomycota</taxon>
        <taxon>Agaricomycotina</taxon>
        <taxon>Agaricomycetes</taxon>
        <taxon>Agaricomycetidae</taxon>
        <taxon>Agaricales</taxon>
        <taxon>Marasmiineae</taxon>
        <taxon>Omphalotaceae</taxon>
        <taxon>Lentinula</taxon>
    </lineage>
</organism>
<keyword evidence="2 6" id="KW-0812">Transmembrane</keyword>
<dbReference type="GO" id="GO:0016020">
    <property type="term" value="C:membrane"/>
    <property type="evidence" value="ECO:0007669"/>
    <property type="project" value="UniProtKB-SubCell"/>
</dbReference>
<evidence type="ECO:0000313" key="7">
    <source>
        <dbReference type="EMBL" id="KAJ3733256.1"/>
    </source>
</evidence>
<accession>A0AA38JBL8</accession>